<organism evidence="3">
    <name type="scientific">Geoalkalibacter subterraneus</name>
    <dbReference type="NCBI Taxonomy" id="483547"/>
    <lineage>
        <taxon>Bacteria</taxon>
        <taxon>Pseudomonadati</taxon>
        <taxon>Thermodesulfobacteriota</taxon>
        <taxon>Desulfuromonadia</taxon>
        <taxon>Desulfuromonadales</taxon>
        <taxon>Geoalkalibacteraceae</taxon>
        <taxon>Geoalkalibacter</taxon>
    </lineage>
</organism>
<evidence type="ECO:0000259" key="1">
    <source>
        <dbReference type="SMART" id="SM00760"/>
    </source>
</evidence>
<dbReference type="SMART" id="SM00760">
    <property type="entry name" value="Bac_DnaA_C"/>
    <property type="match status" value="1"/>
</dbReference>
<dbReference type="SMART" id="SM01321">
    <property type="entry name" value="Y1_Tnp"/>
    <property type="match status" value="1"/>
</dbReference>
<protein>
    <submittedName>
        <fullName evidence="3">Transposase</fullName>
    </submittedName>
</protein>
<dbReference type="InterPro" id="IPR010921">
    <property type="entry name" value="Trp_repressor/repl_initiator"/>
</dbReference>
<dbReference type="SUPFAM" id="SSF143422">
    <property type="entry name" value="Transposase IS200-like"/>
    <property type="match status" value="1"/>
</dbReference>
<dbReference type="GO" id="GO:0004803">
    <property type="term" value="F:transposase activity"/>
    <property type="evidence" value="ECO:0007669"/>
    <property type="project" value="InterPro"/>
</dbReference>
<dbReference type="GO" id="GO:0005524">
    <property type="term" value="F:ATP binding"/>
    <property type="evidence" value="ECO:0007669"/>
    <property type="project" value="InterPro"/>
</dbReference>
<gene>
    <name evidence="3" type="ORF">ENN94_02620</name>
</gene>
<proteinExistence type="predicted"/>
<comment type="caution">
    <text evidence="3">The sequence shown here is derived from an EMBL/GenBank/DDBJ whole genome shotgun (WGS) entry which is preliminary data.</text>
</comment>
<dbReference type="PANTHER" id="PTHR34322:SF2">
    <property type="entry name" value="TRANSPOSASE IS200-LIKE DOMAIN-CONTAINING PROTEIN"/>
    <property type="match status" value="1"/>
</dbReference>
<dbReference type="Proteomes" id="UP000886162">
    <property type="component" value="Unassembled WGS sequence"/>
</dbReference>
<dbReference type="CDD" id="cd06571">
    <property type="entry name" value="Bac_DnaA_C"/>
    <property type="match status" value="1"/>
</dbReference>
<dbReference type="GO" id="GO:0043565">
    <property type="term" value="F:sequence-specific DNA binding"/>
    <property type="evidence" value="ECO:0007669"/>
    <property type="project" value="InterPro"/>
</dbReference>
<dbReference type="InterPro" id="IPR002686">
    <property type="entry name" value="Transposase_17"/>
</dbReference>
<dbReference type="Gene3D" id="1.10.1750.10">
    <property type="match status" value="1"/>
</dbReference>
<dbReference type="GO" id="GO:0006275">
    <property type="term" value="P:regulation of DNA replication"/>
    <property type="evidence" value="ECO:0007669"/>
    <property type="project" value="InterPro"/>
</dbReference>
<sequence length="310" mass="36222">MNRGRRRENIFLQSDDFEAFLKIVRESAERWNFNVAAYCLMYNHYHLLLQTPEGNLARCMRHINGVYTQRFNRTHQQDGQLFRGRYKAVLVEDDSHLLEVMRYIHRNPLSADLVQHLDEYPWSSHAGYLSSQKEWSWLERETLLAMLAPTKSKRKRAYLDFVSQGEPQAITSFYAMKKLPSLLGGAAFKDWIRNRFVDPELQKEVPEARRLANSPREIITQVCAYFSLDEKCLRQSRRGTENLPRDIAIYLARRTSRMTLNEIGAAFGIANYSTVSSAAERIKIRMAEDVRLRQEVATLEQLLVKSQKQT</sequence>
<dbReference type="EMBL" id="DSDO01000177">
    <property type="protein sequence ID" value="HDR46573.1"/>
    <property type="molecule type" value="Genomic_DNA"/>
</dbReference>
<accession>A0A831LID6</accession>
<dbReference type="Pfam" id="PF01797">
    <property type="entry name" value="Y1_Tnp"/>
    <property type="match status" value="1"/>
</dbReference>
<dbReference type="Gene3D" id="3.30.70.1290">
    <property type="entry name" value="Transposase IS200-like"/>
    <property type="match status" value="1"/>
</dbReference>
<evidence type="ECO:0000259" key="2">
    <source>
        <dbReference type="SMART" id="SM01321"/>
    </source>
</evidence>
<feature type="domain" description="Chromosomal replication initiator DnaA C-terminal" evidence="1">
    <location>
        <begin position="214"/>
        <end position="282"/>
    </location>
</feature>
<reference evidence="3" key="1">
    <citation type="journal article" date="2020" name="mSystems">
        <title>Genome- and Community-Level Interaction Insights into Carbon Utilization and Element Cycling Functions of Hydrothermarchaeota in Hydrothermal Sediment.</title>
        <authorList>
            <person name="Zhou Z."/>
            <person name="Liu Y."/>
            <person name="Xu W."/>
            <person name="Pan J."/>
            <person name="Luo Z.H."/>
            <person name="Li M."/>
        </authorList>
    </citation>
    <scope>NUCLEOTIDE SEQUENCE [LARGE SCALE GENOMIC DNA]</scope>
    <source>
        <strain evidence="3">SpSt-1220</strain>
    </source>
</reference>
<dbReference type="GO" id="GO:0006270">
    <property type="term" value="P:DNA replication initiation"/>
    <property type="evidence" value="ECO:0007669"/>
    <property type="project" value="InterPro"/>
</dbReference>
<feature type="domain" description="Transposase IS200-like" evidence="2">
    <location>
        <begin position="1"/>
        <end position="107"/>
    </location>
</feature>
<dbReference type="SUPFAM" id="SSF48295">
    <property type="entry name" value="TrpR-like"/>
    <property type="match status" value="1"/>
</dbReference>
<dbReference type="AlphaFoldDB" id="A0A831LID6"/>
<dbReference type="PANTHER" id="PTHR34322">
    <property type="entry name" value="TRANSPOSASE, Y1_TNP DOMAIN-CONTAINING"/>
    <property type="match status" value="1"/>
</dbReference>
<dbReference type="InterPro" id="IPR013159">
    <property type="entry name" value="DnaA_C"/>
</dbReference>
<evidence type="ECO:0000313" key="3">
    <source>
        <dbReference type="EMBL" id="HDR46573.1"/>
    </source>
</evidence>
<dbReference type="GO" id="GO:0006313">
    <property type="term" value="P:DNA transposition"/>
    <property type="evidence" value="ECO:0007669"/>
    <property type="project" value="InterPro"/>
</dbReference>
<name>A0A831LID6_9BACT</name>
<dbReference type="Pfam" id="PF08299">
    <property type="entry name" value="Bac_DnaA_C"/>
    <property type="match status" value="1"/>
</dbReference>
<dbReference type="InterPro" id="IPR036515">
    <property type="entry name" value="Transposase_17_sf"/>
</dbReference>